<evidence type="ECO:0000256" key="2">
    <source>
        <dbReference type="ARBA" id="ARBA00022771"/>
    </source>
</evidence>
<reference evidence="7" key="2">
    <citation type="submission" date="2025-08" db="UniProtKB">
        <authorList>
            <consortium name="Ensembl"/>
        </authorList>
    </citation>
    <scope>IDENTIFICATION</scope>
</reference>
<name>A0A670JLZ8_PODMU</name>
<evidence type="ECO:0000313" key="8">
    <source>
        <dbReference type="Proteomes" id="UP000472272"/>
    </source>
</evidence>
<dbReference type="PANTHER" id="PTHR47095">
    <property type="entry name" value="RING FINGER PROTEIN 222"/>
    <property type="match status" value="1"/>
</dbReference>
<proteinExistence type="predicted"/>
<keyword evidence="8" id="KW-1185">Reference proteome</keyword>
<dbReference type="KEGG" id="pmua:114590755"/>
<dbReference type="PANTHER" id="PTHR47095:SF1">
    <property type="entry name" value="RING FINGER PROTEIN 222"/>
    <property type="match status" value="1"/>
</dbReference>
<dbReference type="GeneTree" id="ENSGT00390000002856"/>
<dbReference type="Pfam" id="PF13445">
    <property type="entry name" value="zf-RING_UBOX"/>
    <property type="match status" value="1"/>
</dbReference>
<sequence length="219" mass="23603">MSVTKTSKEIPAAAPSVECPVCYESFQSPKVSRRVLSCGHAFCHDCLVKCLLASRDEGRLQNCLTCPVCRFVTFLCRKRACLPSKISSNPPPLELPLSPSLLSLGPANTLVVPGHFLMSLRGYDSHQNVCGCPSMDSMVHPGGLERQFHVFVITQCGMPLIEENIGVTALNHDVEAAGSVTSQRSLIMGCFQSPIVLAILLVSTVALLGAVLPWLLLLE</sequence>
<dbReference type="SUPFAM" id="SSF57850">
    <property type="entry name" value="RING/U-box"/>
    <property type="match status" value="1"/>
</dbReference>
<dbReference type="CDD" id="cd16564">
    <property type="entry name" value="RING-HC_RNF222"/>
    <property type="match status" value="1"/>
</dbReference>
<keyword evidence="3" id="KW-0862">Zinc</keyword>
<evidence type="ECO:0000313" key="7">
    <source>
        <dbReference type="Ensembl" id="ENSPMRP00000024509.1"/>
    </source>
</evidence>
<dbReference type="CTD" id="643904"/>
<organism evidence="7 8">
    <name type="scientific">Podarcis muralis</name>
    <name type="common">Wall lizard</name>
    <name type="synonym">Lacerta muralis</name>
    <dbReference type="NCBI Taxonomy" id="64176"/>
    <lineage>
        <taxon>Eukaryota</taxon>
        <taxon>Metazoa</taxon>
        <taxon>Chordata</taxon>
        <taxon>Craniata</taxon>
        <taxon>Vertebrata</taxon>
        <taxon>Euteleostomi</taxon>
        <taxon>Lepidosauria</taxon>
        <taxon>Squamata</taxon>
        <taxon>Bifurcata</taxon>
        <taxon>Unidentata</taxon>
        <taxon>Episquamata</taxon>
        <taxon>Laterata</taxon>
        <taxon>Lacertibaenia</taxon>
        <taxon>Lacertidae</taxon>
        <taxon>Podarcis</taxon>
    </lineage>
</organism>
<dbReference type="PROSITE" id="PS00518">
    <property type="entry name" value="ZF_RING_1"/>
    <property type="match status" value="1"/>
</dbReference>
<evidence type="ECO:0000256" key="3">
    <source>
        <dbReference type="ARBA" id="ARBA00022833"/>
    </source>
</evidence>
<dbReference type="Gene3D" id="3.30.40.10">
    <property type="entry name" value="Zinc/RING finger domain, C3HC4 (zinc finger)"/>
    <property type="match status" value="1"/>
</dbReference>
<dbReference type="InterPro" id="IPR027370">
    <property type="entry name" value="Znf-RING_euk"/>
</dbReference>
<dbReference type="Ensembl" id="ENSPMRT00000026004.1">
    <property type="protein sequence ID" value="ENSPMRP00000024509.1"/>
    <property type="gene ID" value="ENSPMRG00000015829.1"/>
</dbReference>
<keyword evidence="5" id="KW-0472">Membrane</keyword>
<evidence type="ECO:0000256" key="4">
    <source>
        <dbReference type="PROSITE-ProRule" id="PRU00175"/>
    </source>
</evidence>
<reference evidence="7 8" key="1">
    <citation type="journal article" date="2019" name="Proc. Natl. Acad. Sci. U.S.A.">
        <title>Regulatory changes in pterin and carotenoid genes underlie balanced color polymorphisms in the wall lizard.</title>
        <authorList>
            <person name="Andrade P."/>
            <person name="Pinho C."/>
            <person name="Perez I de Lanuza G."/>
            <person name="Afonso S."/>
            <person name="Brejcha J."/>
            <person name="Rubin C.J."/>
            <person name="Wallerman O."/>
            <person name="Pereira P."/>
            <person name="Sabatino S.J."/>
            <person name="Bellati A."/>
            <person name="Pellitteri-Rosa D."/>
            <person name="Bosakova Z."/>
            <person name="Bunikis I."/>
            <person name="Carretero M.A."/>
            <person name="Feiner N."/>
            <person name="Marsik P."/>
            <person name="Pauperio F."/>
            <person name="Salvi D."/>
            <person name="Soler L."/>
            <person name="While G.M."/>
            <person name="Uller T."/>
            <person name="Font E."/>
            <person name="Andersson L."/>
            <person name="Carneiro M."/>
        </authorList>
    </citation>
    <scope>NUCLEOTIDE SEQUENCE</scope>
</reference>
<dbReference type="InterPro" id="IPR001841">
    <property type="entry name" value="Znf_RING"/>
</dbReference>
<evidence type="ECO:0000259" key="6">
    <source>
        <dbReference type="PROSITE" id="PS50089"/>
    </source>
</evidence>
<feature type="domain" description="RING-type" evidence="6">
    <location>
        <begin position="19"/>
        <end position="70"/>
    </location>
</feature>
<protein>
    <submittedName>
        <fullName evidence="7">Ring finger protein 222</fullName>
    </submittedName>
</protein>
<dbReference type="AlphaFoldDB" id="A0A670JLZ8"/>
<dbReference type="InterPro" id="IPR017907">
    <property type="entry name" value="Znf_RING_CS"/>
</dbReference>
<keyword evidence="1" id="KW-0479">Metal-binding</keyword>
<keyword evidence="5" id="KW-1133">Transmembrane helix</keyword>
<dbReference type="RefSeq" id="XP_028573027.1">
    <property type="nucleotide sequence ID" value="XM_028717194.1"/>
</dbReference>
<keyword evidence="2 4" id="KW-0863">Zinc-finger</keyword>
<gene>
    <name evidence="7" type="primary">RNF222</name>
</gene>
<dbReference type="OrthoDB" id="6270329at2759"/>
<dbReference type="SMART" id="SM00184">
    <property type="entry name" value="RING"/>
    <property type="match status" value="1"/>
</dbReference>
<dbReference type="InterPro" id="IPR042973">
    <property type="entry name" value="RNF222"/>
</dbReference>
<accession>A0A670JLZ8</accession>
<feature type="transmembrane region" description="Helical" evidence="5">
    <location>
        <begin position="195"/>
        <end position="218"/>
    </location>
</feature>
<keyword evidence="5" id="KW-0812">Transmembrane</keyword>
<dbReference type="GeneID" id="114590755"/>
<dbReference type="GO" id="GO:0008270">
    <property type="term" value="F:zinc ion binding"/>
    <property type="evidence" value="ECO:0007669"/>
    <property type="project" value="UniProtKB-KW"/>
</dbReference>
<dbReference type="PROSITE" id="PS50089">
    <property type="entry name" value="ZF_RING_2"/>
    <property type="match status" value="1"/>
</dbReference>
<evidence type="ECO:0000256" key="5">
    <source>
        <dbReference type="SAM" id="Phobius"/>
    </source>
</evidence>
<evidence type="ECO:0000256" key="1">
    <source>
        <dbReference type="ARBA" id="ARBA00022723"/>
    </source>
</evidence>
<reference evidence="7" key="3">
    <citation type="submission" date="2025-09" db="UniProtKB">
        <authorList>
            <consortium name="Ensembl"/>
        </authorList>
    </citation>
    <scope>IDENTIFICATION</scope>
</reference>
<dbReference type="Proteomes" id="UP000472272">
    <property type="component" value="Chromosome 2"/>
</dbReference>
<dbReference type="InterPro" id="IPR013083">
    <property type="entry name" value="Znf_RING/FYVE/PHD"/>
</dbReference>
<dbReference type="OMA" id="TRSFCCR"/>